<keyword evidence="11" id="KW-0676">Redox-active center</keyword>
<dbReference type="PANTHER" id="PTHR43469">
    <property type="entry name" value="DISULFIDE FORMATION PROTEIN-RELATED"/>
    <property type="match status" value="1"/>
</dbReference>
<keyword evidence="8 12" id="KW-0472">Membrane</keyword>
<dbReference type="GO" id="GO:0016020">
    <property type="term" value="C:membrane"/>
    <property type="evidence" value="ECO:0007669"/>
    <property type="project" value="UniProtKB-SubCell"/>
</dbReference>
<proteinExistence type="inferred from homology"/>
<dbReference type="InterPro" id="IPR012187">
    <property type="entry name" value="Disulphide_bond_form_BdbC"/>
</dbReference>
<comment type="similarity">
    <text evidence="2">Belongs to the DsbB family. BdbC subfamily.</text>
</comment>
<sequence length="142" mass="15018">MSQTTTKKETAIFAAWLIALISSLAVLFIGEVLGQAPCILCWFQRAFMFPLAVILGISVLRGDPDVRIYAIPLAMIGAGIALWHLGLFAGIIPEAVQPCTLAGPSCTSEDMLVLGLPIPLLSLAAFATIIALLLAARTETPK</sequence>
<dbReference type="Gene3D" id="1.20.1550.10">
    <property type="entry name" value="DsbB-like"/>
    <property type="match status" value="1"/>
</dbReference>
<feature type="transmembrane region" description="Helical" evidence="12">
    <location>
        <begin position="42"/>
        <end position="61"/>
    </location>
</feature>
<dbReference type="PIRSF" id="PIRSF036659">
    <property type="entry name" value="BdbC"/>
    <property type="match status" value="1"/>
</dbReference>
<dbReference type="InterPro" id="IPR003752">
    <property type="entry name" value="DiS_bond_form_DsbB/BdbC"/>
</dbReference>
<evidence type="ECO:0000256" key="10">
    <source>
        <dbReference type="ARBA" id="ARBA00023186"/>
    </source>
</evidence>
<feature type="transmembrane region" description="Helical" evidence="12">
    <location>
        <begin position="68"/>
        <end position="92"/>
    </location>
</feature>
<organism evidence="13">
    <name type="scientific">hydrothermal vent metagenome</name>
    <dbReference type="NCBI Taxonomy" id="652676"/>
    <lineage>
        <taxon>unclassified sequences</taxon>
        <taxon>metagenomes</taxon>
        <taxon>ecological metagenomes</taxon>
    </lineage>
</organism>
<keyword evidence="9" id="KW-1015">Disulfide bond</keyword>
<evidence type="ECO:0000256" key="4">
    <source>
        <dbReference type="ARBA" id="ARBA00022692"/>
    </source>
</evidence>
<reference evidence="13" key="1">
    <citation type="submission" date="2018-06" db="EMBL/GenBank/DDBJ databases">
        <authorList>
            <person name="Zhirakovskaya E."/>
        </authorList>
    </citation>
    <scope>NUCLEOTIDE SEQUENCE</scope>
</reference>
<evidence type="ECO:0000256" key="6">
    <source>
        <dbReference type="ARBA" id="ARBA00022989"/>
    </source>
</evidence>
<accession>A0A3B0S7J6</accession>
<feature type="transmembrane region" description="Helical" evidence="12">
    <location>
        <begin position="12"/>
        <end position="30"/>
    </location>
</feature>
<protein>
    <submittedName>
        <fullName evidence="13">Probable disulfide formation protein</fullName>
    </submittedName>
</protein>
<dbReference type="SUPFAM" id="SSF158442">
    <property type="entry name" value="DsbB-like"/>
    <property type="match status" value="1"/>
</dbReference>
<evidence type="ECO:0000256" key="1">
    <source>
        <dbReference type="ARBA" id="ARBA00004141"/>
    </source>
</evidence>
<gene>
    <name evidence="13" type="ORF">MNBD_ALPHA07-1585</name>
</gene>
<feature type="transmembrane region" description="Helical" evidence="12">
    <location>
        <begin position="112"/>
        <end position="136"/>
    </location>
</feature>
<dbReference type="Pfam" id="PF02600">
    <property type="entry name" value="DsbB"/>
    <property type="match status" value="1"/>
</dbReference>
<evidence type="ECO:0000256" key="12">
    <source>
        <dbReference type="SAM" id="Phobius"/>
    </source>
</evidence>
<evidence type="ECO:0000256" key="8">
    <source>
        <dbReference type="ARBA" id="ARBA00023136"/>
    </source>
</evidence>
<dbReference type="GO" id="GO:0006457">
    <property type="term" value="P:protein folding"/>
    <property type="evidence" value="ECO:0007669"/>
    <property type="project" value="InterPro"/>
</dbReference>
<dbReference type="EMBL" id="UOEG01000198">
    <property type="protein sequence ID" value="VAV99882.1"/>
    <property type="molecule type" value="Genomic_DNA"/>
</dbReference>
<keyword evidence="7" id="KW-0560">Oxidoreductase</keyword>
<comment type="subcellular location">
    <subcellularLocation>
        <location evidence="1">Membrane</location>
        <topology evidence="1">Multi-pass membrane protein</topology>
    </subcellularLocation>
</comment>
<evidence type="ECO:0000256" key="2">
    <source>
        <dbReference type="ARBA" id="ARBA00007602"/>
    </source>
</evidence>
<keyword evidence="6 12" id="KW-1133">Transmembrane helix</keyword>
<keyword evidence="3" id="KW-0813">Transport</keyword>
<dbReference type="GO" id="GO:0015035">
    <property type="term" value="F:protein-disulfide reductase activity"/>
    <property type="evidence" value="ECO:0007669"/>
    <property type="project" value="InterPro"/>
</dbReference>
<evidence type="ECO:0000256" key="11">
    <source>
        <dbReference type="ARBA" id="ARBA00023284"/>
    </source>
</evidence>
<keyword evidence="4 12" id="KW-0812">Transmembrane</keyword>
<evidence type="ECO:0000256" key="7">
    <source>
        <dbReference type="ARBA" id="ARBA00023002"/>
    </source>
</evidence>
<evidence type="ECO:0000256" key="5">
    <source>
        <dbReference type="ARBA" id="ARBA00022982"/>
    </source>
</evidence>
<evidence type="ECO:0000256" key="3">
    <source>
        <dbReference type="ARBA" id="ARBA00022448"/>
    </source>
</evidence>
<dbReference type="PANTHER" id="PTHR43469:SF1">
    <property type="entry name" value="SPBETA PROPHAGE-DERIVED DISULFIDE BOND FORMATION PROTEIN B"/>
    <property type="match status" value="1"/>
</dbReference>
<name>A0A3B0S7J6_9ZZZZ</name>
<evidence type="ECO:0000256" key="9">
    <source>
        <dbReference type="ARBA" id="ARBA00023157"/>
    </source>
</evidence>
<keyword evidence="5" id="KW-0249">Electron transport</keyword>
<evidence type="ECO:0000313" key="13">
    <source>
        <dbReference type="EMBL" id="VAV99882.1"/>
    </source>
</evidence>
<keyword evidence="10" id="KW-0143">Chaperone</keyword>
<dbReference type="InterPro" id="IPR023380">
    <property type="entry name" value="DsbB-like_sf"/>
</dbReference>
<dbReference type="AlphaFoldDB" id="A0A3B0S7J6"/>